<dbReference type="Pfam" id="PF13561">
    <property type="entry name" value="adh_short_C2"/>
    <property type="match status" value="1"/>
</dbReference>
<dbReference type="GO" id="GO:0032787">
    <property type="term" value="P:monocarboxylic acid metabolic process"/>
    <property type="evidence" value="ECO:0007669"/>
    <property type="project" value="UniProtKB-ARBA"/>
</dbReference>
<sequence>MSKEEQRVAMVTGGTRGLGRAISIELAQRGYHLILNYRREHGEAEKTVALIRQSGGSAELRPADLANPEEITGLFAGLNRLDLLVNNAGITRDELLLLMRPDSWKNVLATNLTAVFHCSQFAARLMCPAKRGVIIHIGSSSAASARTGQANYSSAKSALLGMTRSMARELATHGVRVLTVAPGFTASDMAHAVPDTVAQLSLNRIPLGRWGRPEEISRTVAFLASDAASGFSGHAWMVDGGRTAFETEVGL</sequence>
<dbReference type="EMBL" id="CYGX02000041">
    <property type="protein sequence ID" value="SIT43205.1"/>
    <property type="molecule type" value="Genomic_DNA"/>
</dbReference>
<organism evidence="4 5">
    <name type="scientific">Paraburkholderia ribeironis</name>
    <dbReference type="NCBI Taxonomy" id="1247936"/>
    <lineage>
        <taxon>Bacteria</taxon>
        <taxon>Pseudomonadati</taxon>
        <taxon>Pseudomonadota</taxon>
        <taxon>Betaproteobacteria</taxon>
        <taxon>Burkholderiales</taxon>
        <taxon>Burkholderiaceae</taxon>
        <taxon>Paraburkholderia</taxon>
    </lineage>
</organism>
<evidence type="ECO:0000259" key="3">
    <source>
        <dbReference type="SMART" id="SM00822"/>
    </source>
</evidence>
<evidence type="ECO:0000313" key="4">
    <source>
        <dbReference type="EMBL" id="SIT43205.1"/>
    </source>
</evidence>
<dbReference type="PANTHER" id="PTHR42879">
    <property type="entry name" value="3-OXOACYL-(ACYL-CARRIER-PROTEIN) REDUCTASE"/>
    <property type="match status" value="1"/>
</dbReference>
<name>A0A1N7S744_9BURK</name>
<evidence type="ECO:0000256" key="1">
    <source>
        <dbReference type="ARBA" id="ARBA00006484"/>
    </source>
</evidence>
<comment type="similarity">
    <text evidence="1">Belongs to the short-chain dehydrogenases/reductases (SDR) family.</text>
</comment>
<keyword evidence="5" id="KW-1185">Reference proteome</keyword>
<accession>A0A1N7S744</accession>
<feature type="domain" description="Ketoreductase" evidence="3">
    <location>
        <begin position="7"/>
        <end position="187"/>
    </location>
</feature>
<dbReference type="PANTHER" id="PTHR42879:SF2">
    <property type="entry name" value="3-OXOACYL-[ACYL-CARRIER-PROTEIN] REDUCTASE FABG"/>
    <property type="match status" value="1"/>
</dbReference>
<dbReference type="AlphaFoldDB" id="A0A1N7S744"/>
<dbReference type="PRINTS" id="PR00080">
    <property type="entry name" value="SDRFAMILY"/>
</dbReference>
<dbReference type="STRING" id="1247936.BN2475_410028"/>
<protein>
    <submittedName>
        <fullName evidence="4">3-oxoacyl-(Acyl-carrier-protein) reductase</fullName>
        <ecNumber evidence="4">1.1.1.100</ecNumber>
    </submittedName>
</protein>
<evidence type="ECO:0000256" key="2">
    <source>
        <dbReference type="ARBA" id="ARBA00023002"/>
    </source>
</evidence>
<dbReference type="InterPro" id="IPR002347">
    <property type="entry name" value="SDR_fam"/>
</dbReference>
<dbReference type="RefSeq" id="WP_094781022.1">
    <property type="nucleotide sequence ID" value="NZ_CYGX02000041.1"/>
</dbReference>
<evidence type="ECO:0000313" key="5">
    <source>
        <dbReference type="Proteomes" id="UP000187012"/>
    </source>
</evidence>
<dbReference type="GO" id="GO:0004316">
    <property type="term" value="F:3-oxoacyl-[acyl-carrier-protein] reductase (NADPH) activity"/>
    <property type="evidence" value="ECO:0007669"/>
    <property type="project" value="UniProtKB-EC"/>
</dbReference>
<reference evidence="4 5" key="1">
    <citation type="submission" date="2016-12" db="EMBL/GenBank/DDBJ databases">
        <authorList>
            <person name="Song W.-J."/>
            <person name="Kurnit D.M."/>
        </authorList>
    </citation>
    <scope>NUCLEOTIDE SEQUENCE [LARGE SCALE GENOMIC DNA]</scope>
    <source>
        <strain evidence="4 5">STM7296</strain>
    </source>
</reference>
<dbReference type="InterPro" id="IPR020904">
    <property type="entry name" value="Sc_DH/Rdtase_CS"/>
</dbReference>
<dbReference type="Proteomes" id="UP000187012">
    <property type="component" value="Unassembled WGS sequence"/>
</dbReference>
<proteinExistence type="inferred from homology"/>
<dbReference type="InterPro" id="IPR036291">
    <property type="entry name" value="NAD(P)-bd_dom_sf"/>
</dbReference>
<dbReference type="PROSITE" id="PS00061">
    <property type="entry name" value="ADH_SHORT"/>
    <property type="match status" value="1"/>
</dbReference>
<dbReference type="InterPro" id="IPR057326">
    <property type="entry name" value="KR_dom"/>
</dbReference>
<gene>
    <name evidence="4" type="primary">fabG</name>
    <name evidence="4" type="ORF">BN2475_410028</name>
</gene>
<dbReference type="FunFam" id="3.40.50.720:FF:000173">
    <property type="entry name" value="3-oxoacyl-[acyl-carrier protein] reductase"/>
    <property type="match status" value="1"/>
</dbReference>
<dbReference type="PRINTS" id="PR00081">
    <property type="entry name" value="GDHRDH"/>
</dbReference>
<dbReference type="Gene3D" id="3.40.50.720">
    <property type="entry name" value="NAD(P)-binding Rossmann-like Domain"/>
    <property type="match status" value="1"/>
</dbReference>
<keyword evidence="2 4" id="KW-0560">Oxidoreductase</keyword>
<dbReference type="OrthoDB" id="9804774at2"/>
<dbReference type="SMART" id="SM00822">
    <property type="entry name" value="PKS_KR"/>
    <property type="match status" value="1"/>
</dbReference>
<dbReference type="InterPro" id="IPR050259">
    <property type="entry name" value="SDR"/>
</dbReference>
<dbReference type="EC" id="1.1.1.100" evidence="4"/>
<dbReference type="SUPFAM" id="SSF51735">
    <property type="entry name" value="NAD(P)-binding Rossmann-fold domains"/>
    <property type="match status" value="1"/>
</dbReference>